<reference evidence="2 3" key="1">
    <citation type="submission" date="2024-09" db="EMBL/GenBank/DDBJ databases">
        <authorList>
            <person name="Sun Q."/>
            <person name="Mori K."/>
        </authorList>
    </citation>
    <scope>NUCLEOTIDE SEQUENCE [LARGE SCALE GENOMIC DNA]</scope>
    <source>
        <strain evidence="2 3">JCM 3143</strain>
    </source>
</reference>
<accession>A0ABV5SI82</accession>
<keyword evidence="3" id="KW-1185">Reference proteome</keyword>
<dbReference type="Proteomes" id="UP001589532">
    <property type="component" value="Unassembled WGS sequence"/>
</dbReference>
<protein>
    <recommendedName>
        <fullName evidence="4">DUF21 domain-containing protein</fullName>
    </recommendedName>
</protein>
<name>A0ABV5SI82_9ACTN</name>
<evidence type="ECO:0000313" key="2">
    <source>
        <dbReference type="EMBL" id="MFB9631387.1"/>
    </source>
</evidence>
<gene>
    <name evidence="2" type="ORF">ACFFSA_50725</name>
</gene>
<sequence length="171" mass="18374">MSALEFAATLVNALAWPTVAIAAIIILRNPLSGAFTRVSRVEALGVITEFAQVEKAREAVQEVLADEHSPNVDELVQRATVLGWQLGRIAPSISPQLVVDRSHGTPRVRSSASGMGEIGGECSRGLRALVFMLRVGSVWWCAGDGRAVLPDLWDAAVLDVSPDTAARRYRT</sequence>
<proteinExistence type="predicted"/>
<keyword evidence="1" id="KW-0472">Membrane</keyword>
<keyword evidence="1" id="KW-0812">Transmembrane</keyword>
<evidence type="ECO:0000256" key="1">
    <source>
        <dbReference type="SAM" id="Phobius"/>
    </source>
</evidence>
<organism evidence="2 3">
    <name type="scientific">Nonomuraea helvata</name>
    <dbReference type="NCBI Taxonomy" id="37484"/>
    <lineage>
        <taxon>Bacteria</taxon>
        <taxon>Bacillati</taxon>
        <taxon>Actinomycetota</taxon>
        <taxon>Actinomycetes</taxon>
        <taxon>Streptosporangiales</taxon>
        <taxon>Streptosporangiaceae</taxon>
        <taxon>Nonomuraea</taxon>
    </lineage>
</organism>
<feature type="transmembrane region" description="Helical" evidence="1">
    <location>
        <begin position="6"/>
        <end position="27"/>
    </location>
</feature>
<comment type="caution">
    <text evidence="2">The sequence shown here is derived from an EMBL/GenBank/DDBJ whole genome shotgun (WGS) entry which is preliminary data.</text>
</comment>
<dbReference type="EMBL" id="JBHMBW010000104">
    <property type="protein sequence ID" value="MFB9631387.1"/>
    <property type="molecule type" value="Genomic_DNA"/>
</dbReference>
<evidence type="ECO:0000313" key="3">
    <source>
        <dbReference type="Proteomes" id="UP001589532"/>
    </source>
</evidence>
<evidence type="ECO:0008006" key="4">
    <source>
        <dbReference type="Google" id="ProtNLM"/>
    </source>
</evidence>
<keyword evidence="1" id="KW-1133">Transmembrane helix</keyword>
<dbReference type="RefSeq" id="WP_345000035.1">
    <property type="nucleotide sequence ID" value="NZ_BAAAXV010000009.1"/>
</dbReference>